<protein>
    <submittedName>
        <fullName evidence="4">Putative ABC transport system ATP-binding protein</fullName>
    </submittedName>
</protein>
<comment type="similarity">
    <text evidence="1">Belongs to the ABC transporter superfamily.</text>
</comment>
<dbReference type="InterPro" id="IPR017871">
    <property type="entry name" value="ABC_transporter-like_CS"/>
</dbReference>
<dbReference type="PANTHER" id="PTHR42734:SF17">
    <property type="entry name" value="METAL TRANSPORT SYSTEM ATP-BINDING PROTEIN TM_0124-RELATED"/>
    <property type="match status" value="1"/>
</dbReference>
<dbReference type="Proteomes" id="UP000190285">
    <property type="component" value="Unassembled WGS sequence"/>
</dbReference>
<keyword evidence="4" id="KW-0547">Nucleotide-binding</keyword>
<evidence type="ECO:0000256" key="2">
    <source>
        <dbReference type="ARBA" id="ARBA00022448"/>
    </source>
</evidence>
<organism evidence="4 5">
    <name type="scientific">Maledivibacter halophilus</name>
    <dbReference type="NCBI Taxonomy" id="36842"/>
    <lineage>
        <taxon>Bacteria</taxon>
        <taxon>Bacillati</taxon>
        <taxon>Bacillota</taxon>
        <taxon>Clostridia</taxon>
        <taxon>Peptostreptococcales</taxon>
        <taxon>Caminicellaceae</taxon>
        <taxon>Maledivibacter</taxon>
    </lineage>
</organism>
<dbReference type="SUPFAM" id="SSF52540">
    <property type="entry name" value="P-loop containing nucleoside triphosphate hydrolases"/>
    <property type="match status" value="1"/>
</dbReference>
<feature type="domain" description="ABC transporter" evidence="3">
    <location>
        <begin position="2"/>
        <end position="204"/>
    </location>
</feature>
<dbReference type="EMBL" id="FUZT01000008">
    <property type="protein sequence ID" value="SKC79316.1"/>
    <property type="molecule type" value="Genomic_DNA"/>
</dbReference>
<dbReference type="RefSeq" id="WP_079493067.1">
    <property type="nucleotide sequence ID" value="NZ_FUZT01000008.1"/>
</dbReference>
<sequence>MIQFKDINLSFHNNIVFKNFNLKVKKGEKLLLKAHSGKGKSTLFKVLLGFQRIDNGEIFFNNKILNKYNLSYFRRNIGYVSQDVDLRNKNVWDLIVDIFSYRHNRHIKITKDKVLNIATYFNLFTDILDKEVSQLSGGERQRIGLIICILLDRQVWLLDEIISGLDKETKEIVVDYVLKQDKTILIISHDKIWMRDDFVRIKEW</sequence>
<evidence type="ECO:0000259" key="3">
    <source>
        <dbReference type="PROSITE" id="PS50893"/>
    </source>
</evidence>
<dbReference type="InterPro" id="IPR027417">
    <property type="entry name" value="P-loop_NTPase"/>
</dbReference>
<dbReference type="OrthoDB" id="9801958at2"/>
<accession>A0A1T5LTP7</accession>
<gene>
    <name evidence="4" type="ORF">SAMN02194393_03283</name>
</gene>
<dbReference type="InterPro" id="IPR003439">
    <property type="entry name" value="ABC_transporter-like_ATP-bd"/>
</dbReference>
<evidence type="ECO:0000313" key="5">
    <source>
        <dbReference type="Proteomes" id="UP000190285"/>
    </source>
</evidence>
<evidence type="ECO:0000313" key="4">
    <source>
        <dbReference type="EMBL" id="SKC79316.1"/>
    </source>
</evidence>
<reference evidence="5" key="1">
    <citation type="submission" date="2017-02" db="EMBL/GenBank/DDBJ databases">
        <authorList>
            <person name="Varghese N."/>
            <person name="Submissions S."/>
        </authorList>
    </citation>
    <scope>NUCLEOTIDE SEQUENCE [LARGE SCALE GENOMIC DNA]</scope>
    <source>
        <strain evidence="5">M1</strain>
    </source>
</reference>
<keyword evidence="2" id="KW-0813">Transport</keyword>
<dbReference type="Pfam" id="PF00005">
    <property type="entry name" value="ABC_tran"/>
    <property type="match status" value="1"/>
</dbReference>
<dbReference type="PANTHER" id="PTHR42734">
    <property type="entry name" value="METAL TRANSPORT SYSTEM ATP-BINDING PROTEIN TM_0124-RELATED"/>
    <property type="match status" value="1"/>
</dbReference>
<dbReference type="STRING" id="36842.SAMN02194393_03283"/>
<dbReference type="GO" id="GO:0005524">
    <property type="term" value="F:ATP binding"/>
    <property type="evidence" value="ECO:0007669"/>
    <property type="project" value="UniProtKB-KW"/>
</dbReference>
<name>A0A1T5LTP7_9FIRM</name>
<proteinExistence type="inferred from homology"/>
<dbReference type="InterPro" id="IPR050153">
    <property type="entry name" value="Metal_Ion_Import_ABC"/>
</dbReference>
<dbReference type="Gene3D" id="3.40.50.300">
    <property type="entry name" value="P-loop containing nucleotide triphosphate hydrolases"/>
    <property type="match status" value="1"/>
</dbReference>
<dbReference type="GO" id="GO:0016887">
    <property type="term" value="F:ATP hydrolysis activity"/>
    <property type="evidence" value="ECO:0007669"/>
    <property type="project" value="InterPro"/>
</dbReference>
<keyword evidence="5" id="KW-1185">Reference proteome</keyword>
<dbReference type="PROSITE" id="PS50893">
    <property type="entry name" value="ABC_TRANSPORTER_2"/>
    <property type="match status" value="1"/>
</dbReference>
<evidence type="ECO:0000256" key="1">
    <source>
        <dbReference type="ARBA" id="ARBA00005417"/>
    </source>
</evidence>
<dbReference type="AlphaFoldDB" id="A0A1T5LTP7"/>
<dbReference type="PROSITE" id="PS00211">
    <property type="entry name" value="ABC_TRANSPORTER_1"/>
    <property type="match status" value="1"/>
</dbReference>
<keyword evidence="4" id="KW-0067">ATP-binding</keyword>